<dbReference type="InterPro" id="IPR016187">
    <property type="entry name" value="CTDL_fold"/>
</dbReference>
<dbReference type="InterPro" id="IPR016186">
    <property type="entry name" value="C-type_lectin-like/link_sf"/>
</dbReference>
<dbReference type="KEGG" id="dpx:DAPPUDRAFT_221339"/>
<name>E9FXM0_DAPPU</name>
<evidence type="ECO:0000259" key="2">
    <source>
        <dbReference type="PROSITE" id="PS50041"/>
    </source>
</evidence>
<accession>E9FXM0</accession>
<dbReference type="Proteomes" id="UP000000305">
    <property type="component" value="Unassembled WGS sequence"/>
</dbReference>
<keyword evidence="1" id="KW-0732">Signal</keyword>
<dbReference type="CDD" id="cd00037">
    <property type="entry name" value="CLECT"/>
    <property type="match status" value="1"/>
</dbReference>
<dbReference type="Pfam" id="PF00059">
    <property type="entry name" value="Lectin_C"/>
    <property type="match status" value="1"/>
</dbReference>
<dbReference type="GO" id="GO:0006955">
    <property type="term" value="P:immune response"/>
    <property type="evidence" value="ECO:0000318"/>
    <property type="project" value="GO_Central"/>
</dbReference>
<dbReference type="InParanoid" id="E9FXM0"/>
<feature type="chain" id="PRO_5003240430" description="C-type lectin domain-containing protein" evidence="1">
    <location>
        <begin position="21"/>
        <end position="284"/>
    </location>
</feature>
<dbReference type="GO" id="GO:0009897">
    <property type="term" value="C:external side of plasma membrane"/>
    <property type="evidence" value="ECO:0000318"/>
    <property type="project" value="GO_Central"/>
</dbReference>
<reference evidence="3 4" key="1">
    <citation type="journal article" date="2011" name="Science">
        <title>The ecoresponsive genome of Daphnia pulex.</title>
        <authorList>
            <person name="Colbourne J.K."/>
            <person name="Pfrender M.E."/>
            <person name="Gilbert D."/>
            <person name="Thomas W.K."/>
            <person name="Tucker A."/>
            <person name="Oakley T.H."/>
            <person name="Tokishita S."/>
            <person name="Aerts A."/>
            <person name="Arnold G.J."/>
            <person name="Basu M.K."/>
            <person name="Bauer D.J."/>
            <person name="Caceres C.E."/>
            <person name="Carmel L."/>
            <person name="Casola C."/>
            <person name="Choi J.H."/>
            <person name="Detter J.C."/>
            <person name="Dong Q."/>
            <person name="Dusheyko S."/>
            <person name="Eads B.D."/>
            <person name="Frohlich T."/>
            <person name="Geiler-Samerotte K.A."/>
            <person name="Gerlach D."/>
            <person name="Hatcher P."/>
            <person name="Jogdeo S."/>
            <person name="Krijgsveld J."/>
            <person name="Kriventseva E.V."/>
            <person name="Kultz D."/>
            <person name="Laforsch C."/>
            <person name="Lindquist E."/>
            <person name="Lopez J."/>
            <person name="Manak J.R."/>
            <person name="Muller J."/>
            <person name="Pangilinan J."/>
            <person name="Patwardhan R.P."/>
            <person name="Pitluck S."/>
            <person name="Pritham E.J."/>
            <person name="Rechtsteiner A."/>
            <person name="Rho M."/>
            <person name="Rogozin I.B."/>
            <person name="Sakarya O."/>
            <person name="Salamov A."/>
            <person name="Schaack S."/>
            <person name="Shapiro H."/>
            <person name="Shiga Y."/>
            <person name="Skalitzky C."/>
            <person name="Smith Z."/>
            <person name="Souvorov A."/>
            <person name="Sung W."/>
            <person name="Tang Z."/>
            <person name="Tsuchiya D."/>
            <person name="Tu H."/>
            <person name="Vos H."/>
            <person name="Wang M."/>
            <person name="Wolf Y.I."/>
            <person name="Yamagata H."/>
            <person name="Yamada T."/>
            <person name="Ye Y."/>
            <person name="Shaw J.R."/>
            <person name="Andrews J."/>
            <person name="Crease T.J."/>
            <person name="Tang H."/>
            <person name="Lucas S.M."/>
            <person name="Robertson H.M."/>
            <person name="Bork P."/>
            <person name="Koonin E.V."/>
            <person name="Zdobnov E.M."/>
            <person name="Grigoriev I.V."/>
            <person name="Lynch M."/>
            <person name="Boore J.L."/>
        </authorList>
    </citation>
    <scope>NUCLEOTIDE SEQUENCE [LARGE SCALE GENOMIC DNA]</scope>
</reference>
<dbReference type="AlphaFoldDB" id="E9FXM0"/>
<sequence length="284" mass="32090">MVKYLALCVFALTFVSFGYGNVVPSRDDQLAVPSCGGYMFVEDEVVIDGPFSQDCILQFETQEDRILAFSVLDGDVKDALQFLNIHDGFDLDSPILKVENQIVHQVSRKDRPTILYTKNSEAIVRFTKTPTDSNFQLKIQKAVECPLGIGDNTQCGPIVDDVSCHCAVFNTKSFPDMTMYCLDYKMKLIIFENRTEEEIVQKTWGTQNPYWTSLTDSRRDGTWVWESTMTVLKAGNYTNWFPGRPSYVANNADDCMLYGGTIYLNFWGDISCATLARGICEVQP</sequence>
<dbReference type="PhylomeDB" id="E9FXM0"/>
<dbReference type="SUPFAM" id="SSF56436">
    <property type="entry name" value="C-type lectin-like"/>
    <property type="match status" value="1"/>
</dbReference>
<proteinExistence type="predicted"/>
<dbReference type="PROSITE" id="PS50041">
    <property type="entry name" value="C_TYPE_LECTIN_2"/>
    <property type="match status" value="1"/>
</dbReference>
<dbReference type="EMBL" id="GL732526">
    <property type="protein sequence ID" value="EFX88110.1"/>
    <property type="molecule type" value="Genomic_DNA"/>
</dbReference>
<dbReference type="OrthoDB" id="418245at2759"/>
<dbReference type="SMART" id="SM00034">
    <property type="entry name" value="CLECT"/>
    <property type="match status" value="1"/>
</dbReference>
<dbReference type="HOGENOM" id="CLU_1039224_0_0_1"/>
<dbReference type="GO" id="GO:0038187">
    <property type="term" value="F:pattern recognition receptor activity"/>
    <property type="evidence" value="ECO:0000318"/>
    <property type="project" value="GO_Central"/>
</dbReference>
<keyword evidence="4" id="KW-1185">Reference proteome</keyword>
<dbReference type="eggNOG" id="ENOG502TBGV">
    <property type="taxonomic scope" value="Eukaryota"/>
</dbReference>
<dbReference type="GO" id="GO:0030246">
    <property type="term" value="F:carbohydrate binding"/>
    <property type="evidence" value="ECO:0000318"/>
    <property type="project" value="GO_Central"/>
</dbReference>
<feature type="signal peptide" evidence="1">
    <location>
        <begin position="1"/>
        <end position="20"/>
    </location>
</feature>
<dbReference type="InterPro" id="IPR001304">
    <property type="entry name" value="C-type_lectin-like"/>
</dbReference>
<protein>
    <recommendedName>
        <fullName evidence="2">C-type lectin domain-containing protein</fullName>
    </recommendedName>
</protein>
<evidence type="ECO:0000256" key="1">
    <source>
        <dbReference type="SAM" id="SignalP"/>
    </source>
</evidence>
<evidence type="ECO:0000313" key="3">
    <source>
        <dbReference type="EMBL" id="EFX88110.1"/>
    </source>
</evidence>
<dbReference type="Gene3D" id="3.10.100.10">
    <property type="entry name" value="Mannose-Binding Protein A, subunit A"/>
    <property type="match status" value="1"/>
</dbReference>
<organism evidence="3 4">
    <name type="scientific">Daphnia pulex</name>
    <name type="common">Water flea</name>
    <dbReference type="NCBI Taxonomy" id="6669"/>
    <lineage>
        <taxon>Eukaryota</taxon>
        <taxon>Metazoa</taxon>
        <taxon>Ecdysozoa</taxon>
        <taxon>Arthropoda</taxon>
        <taxon>Crustacea</taxon>
        <taxon>Branchiopoda</taxon>
        <taxon>Diplostraca</taxon>
        <taxon>Cladocera</taxon>
        <taxon>Anomopoda</taxon>
        <taxon>Daphniidae</taxon>
        <taxon>Daphnia</taxon>
    </lineage>
</organism>
<gene>
    <name evidence="3" type="ORF">DAPPUDRAFT_221339</name>
</gene>
<feature type="domain" description="C-type lectin" evidence="2">
    <location>
        <begin position="162"/>
        <end position="281"/>
    </location>
</feature>
<evidence type="ECO:0000313" key="4">
    <source>
        <dbReference type="Proteomes" id="UP000000305"/>
    </source>
</evidence>